<keyword evidence="1" id="KW-1133">Transmembrane helix</keyword>
<dbReference type="EMBL" id="JANBPK010000754">
    <property type="protein sequence ID" value="KAJ2932973.1"/>
    <property type="molecule type" value="Genomic_DNA"/>
</dbReference>
<dbReference type="AlphaFoldDB" id="A0A9W8JLE1"/>
<organism evidence="3 4">
    <name type="scientific">Candolleomyces eurysporus</name>
    <dbReference type="NCBI Taxonomy" id="2828524"/>
    <lineage>
        <taxon>Eukaryota</taxon>
        <taxon>Fungi</taxon>
        <taxon>Dikarya</taxon>
        <taxon>Basidiomycota</taxon>
        <taxon>Agaricomycotina</taxon>
        <taxon>Agaricomycetes</taxon>
        <taxon>Agaricomycetidae</taxon>
        <taxon>Agaricales</taxon>
        <taxon>Agaricineae</taxon>
        <taxon>Psathyrellaceae</taxon>
        <taxon>Candolleomyces</taxon>
    </lineage>
</organism>
<dbReference type="Pfam" id="PF20151">
    <property type="entry name" value="DUF6533"/>
    <property type="match status" value="1"/>
</dbReference>
<reference evidence="3" key="1">
    <citation type="submission" date="2022-06" db="EMBL/GenBank/DDBJ databases">
        <title>Genome Sequence of Candolleomyces eurysporus.</title>
        <authorList>
            <person name="Buettner E."/>
        </authorList>
    </citation>
    <scope>NUCLEOTIDE SEQUENCE</scope>
    <source>
        <strain evidence="3">VTCC 930004</strain>
    </source>
</reference>
<dbReference type="OrthoDB" id="2645170at2759"/>
<feature type="transmembrane region" description="Helical" evidence="1">
    <location>
        <begin position="194"/>
        <end position="214"/>
    </location>
</feature>
<name>A0A9W8JLE1_9AGAR</name>
<feature type="non-terminal residue" evidence="3">
    <location>
        <position position="1"/>
    </location>
</feature>
<feature type="transmembrane region" description="Helical" evidence="1">
    <location>
        <begin position="61"/>
        <end position="83"/>
    </location>
</feature>
<evidence type="ECO:0000313" key="4">
    <source>
        <dbReference type="Proteomes" id="UP001140091"/>
    </source>
</evidence>
<protein>
    <recommendedName>
        <fullName evidence="2">DUF6533 domain-containing protein</fullName>
    </recommendedName>
</protein>
<feature type="transmembrane region" description="Helical" evidence="1">
    <location>
        <begin position="21"/>
        <end position="41"/>
    </location>
</feature>
<feature type="transmembrane region" description="Helical" evidence="1">
    <location>
        <begin position="104"/>
        <end position="127"/>
    </location>
</feature>
<dbReference type="Proteomes" id="UP001140091">
    <property type="component" value="Unassembled WGS sequence"/>
</dbReference>
<keyword evidence="1" id="KW-0812">Transmembrane</keyword>
<comment type="caution">
    <text evidence="3">The sequence shown here is derived from an EMBL/GenBank/DDBJ whole genome shotgun (WGS) entry which is preliminary data.</text>
</comment>
<feature type="domain" description="DUF6533" evidence="2">
    <location>
        <begin position="24"/>
        <end position="68"/>
    </location>
</feature>
<evidence type="ECO:0000256" key="1">
    <source>
        <dbReference type="SAM" id="Phobius"/>
    </source>
</evidence>
<accession>A0A9W8JLE1</accession>
<keyword evidence="4" id="KW-1185">Reference proteome</keyword>
<feature type="transmembrane region" description="Helical" evidence="1">
    <location>
        <begin position="147"/>
        <end position="173"/>
    </location>
</feature>
<keyword evidence="1" id="KW-0472">Membrane</keyword>
<proteinExistence type="predicted"/>
<evidence type="ECO:0000259" key="2">
    <source>
        <dbReference type="Pfam" id="PF20151"/>
    </source>
</evidence>
<gene>
    <name evidence="3" type="ORF">H1R20_g4110</name>
</gene>
<evidence type="ECO:0000313" key="3">
    <source>
        <dbReference type="EMBL" id="KAJ2932973.1"/>
    </source>
</evidence>
<dbReference type="InterPro" id="IPR045340">
    <property type="entry name" value="DUF6533"/>
</dbReference>
<sequence>MATPQEVIYNTIVGAYTSTRYVTYLGVGGFALVIADFVHTFPDEVRLMWPTPISLPKVLFFALRYHILVHGVFAMTLSTKLTVIASETILLIRVYAFSGKDKKLLAFLLFQFIGIHVSELVVFARWLQSVKFVDLPMRNVGCIPAGANMTLLGIVFSLLLCSVTAIMLSMLYIMFRKYRDLRTSSLISIIYRDGLVYFVCLSALACANVGVILGTKNAPLKLLLVQCVAFTYHTT</sequence>